<protein>
    <recommendedName>
        <fullName evidence="4">Ycf1</fullName>
    </recommendedName>
</protein>
<reference evidence="2 3" key="1">
    <citation type="submission" date="2024-05" db="EMBL/GenBank/DDBJ databases">
        <authorList>
            <person name="Wallberg A."/>
        </authorList>
    </citation>
    <scope>NUCLEOTIDE SEQUENCE [LARGE SCALE GENOMIC DNA]</scope>
</reference>
<feature type="non-terminal residue" evidence="2">
    <location>
        <position position="1"/>
    </location>
</feature>
<name>A0AAV2SIY9_MEGNR</name>
<evidence type="ECO:0000313" key="2">
    <source>
        <dbReference type="EMBL" id="CAL4197925.1"/>
    </source>
</evidence>
<accession>A0AAV2SIY9</accession>
<evidence type="ECO:0008006" key="4">
    <source>
        <dbReference type="Google" id="ProtNLM"/>
    </source>
</evidence>
<keyword evidence="3" id="KW-1185">Reference proteome</keyword>
<organism evidence="2 3">
    <name type="scientific">Meganyctiphanes norvegica</name>
    <name type="common">Northern krill</name>
    <name type="synonym">Thysanopoda norvegica</name>
    <dbReference type="NCBI Taxonomy" id="48144"/>
    <lineage>
        <taxon>Eukaryota</taxon>
        <taxon>Metazoa</taxon>
        <taxon>Ecdysozoa</taxon>
        <taxon>Arthropoda</taxon>
        <taxon>Crustacea</taxon>
        <taxon>Multicrustacea</taxon>
        <taxon>Malacostraca</taxon>
        <taxon>Eumalacostraca</taxon>
        <taxon>Eucarida</taxon>
        <taxon>Euphausiacea</taxon>
        <taxon>Euphausiidae</taxon>
        <taxon>Meganyctiphanes</taxon>
    </lineage>
</organism>
<evidence type="ECO:0000256" key="1">
    <source>
        <dbReference type="SAM" id="MobiDB-lite"/>
    </source>
</evidence>
<feature type="compositionally biased region" description="Basic and acidic residues" evidence="1">
    <location>
        <begin position="235"/>
        <end position="244"/>
    </location>
</feature>
<dbReference type="EMBL" id="CAXKWB010074313">
    <property type="protein sequence ID" value="CAL4197925.1"/>
    <property type="molecule type" value="Genomic_DNA"/>
</dbReference>
<feature type="compositionally biased region" description="Basic and acidic residues" evidence="1">
    <location>
        <begin position="285"/>
        <end position="295"/>
    </location>
</feature>
<dbReference type="Proteomes" id="UP001497623">
    <property type="component" value="Unassembled WGS sequence"/>
</dbReference>
<proteinExistence type="predicted"/>
<comment type="caution">
    <text evidence="2">The sequence shown here is derived from an EMBL/GenBank/DDBJ whole genome shotgun (WGS) entry which is preliminary data.</text>
</comment>
<feature type="non-terminal residue" evidence="2">
    <location>
        <position position="295"/>
    </location>
</feature>
<evidence type="ECO:0000313" key="3">
    <source>
        <dbReference type="Proteomes" id="UP001497623"/>
    </source>
</evidence>
<gene>
    <name evidence="2" type="ORF">MNOR_LOCUS37327</name>
</gene>
<feature type="region of interest" description="Disordered" evidence="1">
    <location>
        <begin position="235"/>
        <end position="295"/>
    </location>
</feature>
<sequence>RALFAPSCISHTILTKKDWIRVKIDDISLPEALACWESIPSIHLSSSLNKESSVFNQLSDMDNDIKIELSGFKFSKHRHQINNYTDKDRKFIKNEKGNVKTGARKHKSNRRKGRKRKKLRHERIYNASLNVNIENKNQFKEFNVENNAASLIKLPEVSIGHPISLENLDSHGGIKISISVGEMLADSPNNDDDHLRNKSPLILNSVPSDHINSYHLSLNNVNIPKNDKNLKEKEIPKRKSEFKEKRSKRKKKRKSRKIKKDKNRRNRKRERRRKEKKRRKTKNKKIIEKMKGIIS</sequence>
<dbReference type="AlphaFoldDB" id="A0AAV2SIY9"/>
<feature type="compositionally biased region" description="Basic residues" evidence="1">
    <location>
        <begin position="245"/>
        <end position="284"/>
    </location>
</feature>